<dbReference type="Proteomes" id="UP001162029">
    <property type="component" value="Unassembled WGS sequence"/>
</dbReference>
<dbReference type="Gene3D" id="3.30.40.10">
    <property type="entry name" value="Zinc/RING finger domain, C3HC4 (zinc finger)"/>
    <property type="match status" value="1"/>
</dbReference>
<feature type="compositionally biased region" description="Low complexity" evidence="5">
    <location>
        <begin position="178"/>
        <end position="191"/>
    </location>
</feature>
<sequence>MSTTSNTSGSTESPQQQTPVQRNFIFVLPPPPTVWIQFNNDMQMGFMPSPAQHLQSVLNGVPLFGSPAGGEANGNNSSGFLNALNELFQRAQEQQHGPPPTSKPFLDKLPLKMWTQDMQKTESQTDCVICLSEFEKDDKVISLPCGHTFHKDCGMTWLIEHNVCPTCRYQLPTQKESTTAQAATQTAPGATSEPDQEPQVAAVSVTGVRRQRPTETNHPRDVRQRVNEPILTSVDENVDMDLMLEEEAERFVKEEMEQRQSVSNDDGVEIQDCDVEEFLYERSSLSHQDSD</sequence>
<evidence type="ECO:0000259" key="6">
    <source>
        <dbReference type="PROSITE" id="PS50089"/>
    </source>
</evidence>
<dbReference type="SMART" id="SM00184">
    <property type="entry name" value="RING"/>
    <property type="match status" value="1"/>
</dbReference>
<feature type="region of interest" description="Disordered" evidence="5">
    <location>
        <begin position="1"/>
        <end position="20"/>
    </location>
</feature>
<dbReference type="PROSITE" id="PS50089">
    <property type="entry name" value="ZF_RING_2"/>
    <property type="match status" value="1"/>
</dbReference>
<dbReference type="InterPro" id="IPR001841">
    <property type="entry name" value="Znf_RING"/>
</dbReference>
<evidence type="ECO:0000313" key="7">
    <source>
        <dbReference type="EMBL" id="CAI5724886.1"/>
    </source>
</evidence>
<keyword evidence="3" id="KW-0862">Zinc</keyword>
<evidence type="ECO:0000256" key="1">
    <source>
        <dbReference type="ARBA" id="ARBA00022723"/>
    </source>
</evidence>
<keyword evidence="8" id="KW-1185">Reference proteome</keyword>
<feature type="domain" description="RING-type" evidence="6">
    <location>
        <begin position="127"/>
        <end position="168"/>
    </location>
</feature>
<reference evidence="7" key="1">
    <citation type="submission" date="2022-12" db="EMBL/GenBank/DDBJ databases">
        <authorList>
            <person name="Webb A."/>
        </authorList>
    </citation>
    <scope>NUCLEOTIDE SEQUENCE</scope>
    <source>
        <strain evidence="7">Pd1</strain>
    </source>
</reference>
<feature type="region of interest" description="Disordered" evidence="5">
    <location>
        <begin position="251"/>
        <end position="274"/>
    </location>
</feature>
<protein>
    <recommendedName>
        <fullName evidence="6">RING-type domain-containing protein</fullName>
    </recommendedName>
</protein>
<comment type="caution">
    <text evidence="7">The sequence shown here is derived from an EMBL/GenBank/DDBJ whole genome shotgun (WGS) entry which is preliminary data.</text>
</comment>
<dbReference type="EMBL" id="CANTFM010000543">
    <property type="protein sequence ID" value="CAI5724886.1"/>
    <property type="molecule type" value="Genomic_DNA"/>
</dbReference>
<feature type="compositionally biased region" description="Basic and acidic residues" evidence="5">
    <location>
        <begin position="212"/>
        <end position="226"/>
    </location>
</feature>
<accession>A0AAV0TNH2</accession>
<dbReference type="InterPro" id="IPR013083">
    <property type="entry name" value="Znf_RING/FYVE/PHD"/>
</dbReference>
<dbReference type="Pfam" id="PF13639">
    <property type="entry name" value="zf-RING_2"/>
    <property type="match status" value="1"/>
</dbReference>
<evidence type="ECO:0000256" key="3">
    <source>
        <dbReference type="ARBA" id="ARBA00022833"/>
    </source>
</evidence>
<dbReference type="CDD" id="cd16454">
    <property type="entry name" value="RING-H2_PA-TM-RING"/>
    <property type="match status" value="1"/>
</dbReference>
<evidence type="ECO:0000256" key="5">
    <source>
        <dbReference type="SAM" id="MobiDB-lite"/>
    </source>
</evidence>
<keyword evidence="1" id="KW-0479">Metal-binding</keyword>
<dbReference type="AlphaFoldDB" id="A0AAV0TNH2"/>
<feature type="region of interest" description="Disordered" evidence="5">
    <location>
        <begin position="178"/>
        <end position="234"/>
    </location>
</feature>
<dbReference type="GO" id="GO:0008270">
    <property type="term" value="F:zinc ion binding"/>
    <property type="evidence" value="ECO:0007669"/>
    <property type="project" value="UniProtKB-KW"/>
</dbReference>
<evidence type="ECO:0000313" key="8">
    <source>
        <dbReference type="Proteomes" id="UP001162029"/>
    </source>
</evidence>
<dbReference type="PANTHER" id="PTHR45931:SF16">
    <property type="entry name" value="RING_U-BOX SUPERFAMILY PROTEIN"/>
    <property type="match status" value="1"/>
</dbReference>
<dbReference type="GO" id="GO:0005634">
    <property type="term" value="C:nucleus"/>
    <property type="evidence" value="ECO:0007669"/>
    <property type="project" value="TreeGrafter"/>
</dbReference>
<gene>
    <name evidence="7" type="ORF">PDE001_LOCUS3229</name>
</gene>
<keyword evidence="2 4" id="KW-0863">Zinc-finger</keyword>
<dbReference type="GO" id="GO:0061630">
    <property type="term" value="F:ubiquitin protein ligase activity"/>
    <property type="evidence" value="ECO:0007669"/>
    <property type="project" value="TreeGrafter"/>
</dbReference>
<dbReference type="InterPro" id="IPR051834">
    <property type="entry name" value="RING_finger_E3_ligase"/>
</dbReference>
<feature type="compositionally biased region" description="Low complexity" evidence="5">
    <location>
        <begin position="1"/>
        <end position="13"/>
    </location>
</feature>
<dbReference type="PANTHER" id="PTHR45931">
    <property type="entry name" value="SI:CH211-59O9.10"/>
    <property type="match status" value="1"/>
</dbReference>
<proteinExistence type="predicted"/>
<organism evidence="7 8">
    <name type="scientific">Peronospora destructor</name>
    <dbReference type="NCBI Taxonomy" id="86335"/>
    <lineage>
        <taxon>Eukaryota</taxon>
        <taxon>Sar</taxon>
        <taxon>Stramenopiles</taxon>
        <taxon>Oomycota</taxon>
        <taxon>Peronosporomycetes</taxon>
        <taxon>Peronosporales</taxon>
        <taxon>Peronosporaceae</taxon>
        <taxon>Peronospora</taxon>
    </lineage>
</organism>
<name>A0AAV0TNH2_9STRA</name>
<dbReference type="GO" id="GO:0006511">
    <property type="term" value="P:ubiquitin-dependent protein catabolic process"/>
    <property type="evidence" value="ECO:0007669"/>
    <property type="project" value="TreeGrafter"/>
</dbReference>
<evidence type="ECO:0000256" key="4">
    <source>
        <dbReference type="PROSITE-ProRule" id="PRU00175"/>
    </source>
</evidence>
<evidence type="ECO:0000256" key="2">
    <source>
        <dbReference type="ARBA" id="ARBA00022771"/>
    </source>
</evidence>
<dbReference type="SUPFAM" id="SSF57850">
    <property type="entry name" value="RING/U-box"/>
    <property type="match status" value="1"/>
</dbReference>